<evidence type="ECO:0000256" key="19">
    <source>
        <dbReference type="PROSITE-ProRule" id="PRU10141"/>
    </source>
</evidence>
<dbReference type="FunFam" id="2.60.120.430:FF:000002">
    <property type="entry name" value="Leucine-rich repeat receptor-like protein kinase"/>
    <property type="match status" value="1"/>
</dbReference>
<sequence length="787" mass="87153">MGRVYALNVVGTIPAELESLRYLANLNLQQNYLTGPVPSFIGKLTFMQYLTLSINSLSGPLPKEIGNLTDLRSLGIGSNNFTGELPEELGNLTKLEQLYIDSSGFSGPFPSTLSKLKNLEKLWASDNDFTGKIPDYLGTLTKLVELRFQGNSFQGPIPASLSNLSNLTSLRIGDIVNGSSSLAFISNLTSLNILILRNCKISDNLRTYSTFRTKLFTTRHSMFARFSRINKSMKGSDNTIYEVDAANLGVASYYVTRNTRWGVSNVGIFNDASSRNYVINSSQQFQNTLDSELFQTARMSPSSLRYYGLGLENGNYSVKLQFAEFAYPDSKTWESTGRRIFDIYVQGVLKEKNFDIRKAVGGKSFTAVNKIYNTIVSKNFLEIHLFWAGKGTCCIPTQGYYGPMISALSVTPNFTPTVRNGEPKKKSKAELYNLAGRPNVFSNAELKLATENFSSQNMVGEGGYGQVYKGKLPDGRVIAVKQLSQSSHQGKSEFVTEVATISAVQHRNLVKLHGCCIDSNTPLLVYEYLENGSLDRALFGSKSFNLDWPTRFEIVLGVARGLTYLHEESSVRIVHRDIKASNVLLDTDLTPKISDFGLAKLYDEKKTHISTKIAGTLGYLAPEYAMRGHLTEKADVFAFGVVALETVAGRPNTDNSREEDKIYLFEWAWTLYESGQALGIVDPKLKEFNEKEALRVICAALLCTQGSPHQRPSMSRVMAILAGDIEVTEVVTKPSYITEWQLRGGGDTSYATSSYYSGSTTGEFREKRETAPLNSYPGIAGRIDEGR</sequence>
<proteinExistence type="predicted"/>
<evidence type="ECO:0000256" key="11">
    <source>
        <dbReference type="ARBA" id="ARBA00022777"/>
    </source>
</evidence>
<dbReference type="FunFam" id="3.80.10.10:FF:000041">
    <property type="entry name" value="LRR receptor-like serine/threonine-protein kinase ERECTA"/>
    <property type="match status" value="2"/>
</dbReference>
<evidence type="ECO:0000256" key="5">
    <source>
        <dbReference type="ARBA" id="ARBA00022614"/>
    </source>
</evidence>
<dbReference type="SUPFAM" id="SSF52058">
    <property type="entry name" value="L domain-like"/>
    <property type="match status" value="1"/>
</dbReference>
<evidence type="ECO:0000256" key="3">
    <source>
        <dbReference type="ARBA" id="ARBA00022527"/>
    </source>
</evidence>
<dbReference type="Gene3D" id="3.80.10.10">
    <property type="entry name" value="Ribonuclease Inhibitor"/>
    <property type="match status" value="2"/>
</dbReference>
<evidence type="ECO:0000256" key="17">
    <source>
        <dbReference type="ARBA" id="ARBA00047899"/>
    </source>
</evidence>
<evidence type="ECO:0000256" key="6">
    <source>
        <dbReference type="ARBA" id="ARBA00022679"/>
    </source>
</evidence>
<keyword evidence="11" id="KW-0418">Kinase</keyword>
<dbReference type="InterPro" id="IPR021720">
    <property type="entry name" value="Malectin_dom"/>
</dbReference>
<dbReference type="SUPFAM" id="SSF56112">
    <property type="entry name" value="Protein kinase-like (PK-like)"/>
    <property type="match status" value="1"/>
</dbReference>
<comment type="subcellular location">
    <subcellularLocation>
        <location evidence="1">Cell membrane</location>
        <topology evidence="1">Single-pass membrane protein</topology>
    </subcellularLocation>
</comment>
<feature type="domain" description="Protein kinase" evidence="20">
    <location>
        <begin position="453"/>
        <end position="727"/>
    </location>
</feature>
<evidence type="ECO:0000256" key="15">
    <source>
        <dbReference type="ARBA" id="ARBA00023170"/>
    </source>
</evidence>
<dbReference type="EnsemblPlants" id="ONIVA08G05900.4">
    <property type="protein sequence ID" value="ONIVA08G05900.4"/>
    <property type="gene ID" value="ONIVA08G05900"/>
</dbReference>
<keyword evidence="16" id="KW-0325">Glycoprotein</keyword>
<dbReference type="InterPro" id="IPR008271">
    <property type="entry name" value="Ser/Thr_kinase_AS"/>
</dbReference>
<evidence type="ECO:0000256" key="7">
    <source>
        <dbReference type="ARBA" id="ARBA00022692"/>
    </source>
</evidence>
<dbReference type="GO" id="GO:0005524">
    <property type="term" value="F:ATP binding"/>
    <property type="evidence" value="ECO:0007669"/>
    <property type="project" value="UniProtKB-UniRule"/>
</dbReference>
<dbReference type="Pfam" id="PF00069">
    <property type="entry name" value="Pkinase"/>
    <property type="match status" value="1"/>
</dbReference>
<dbReference type="FunFam" id="1.10.510.10:FF:000044">
    <property type="entry name" value="Putative LRR receptor-like serine/threonine-protein kinase"/>
    <property type="match status" value="1"/>
</dbReference>
<evidence type="ECO:0000256" key="12">
    <source>
        <dbReference type="ARBA" id="ARBA00022840"/>
    </source>
</evidence>
<dbReference type="PROSITE" id="PS00108">
    <property type="entry name" value="PROTEIN_KINASE_ST"/>
    <property type="match status" value="1"/>
</dbReference>
<dbReference type="CDD" id="cd14066">
    <property type="entry name" value="STKc_IRAK"/>
    <property type="match status" value="1"/>
</dbReference>
<evidence type="ECO:0000313" key="22">
    <source>
        <dbReference type="Proteomes" id="UP000006591"/>
    </source>
</evidence>
<evidence type="ECO:0000256" key="1">
    <source>
        <dbReference type="ARBA" id="ARBA00004162"/>
    </source>
</evidence>
<evidence type="ECO:0000256" key="10">
    <source>
        <dbReference type="ARBA" id="ARBA00022741"/>
    </source>
</evidence>
<feature type="binding site" evidence="19">
    <location>
        <position position="481"/>
    </location>
    <ligand>
        <name>ATP</name>
        <dbReference type="ChEBI" id="CHEBI:30616"/>
    </ligand>
</feature>
<protein>
    <recommendedName>
        <fullName evidence="2">non-specific serine/threonine protein kinase</fullName>
        <ecNumber evidence="2">2.7.11.1</ecNumber>
    </recommendedName>
</protein>
<dbReference type="SMART" id="SM00220">
    <property type="entry name" value="S_TKc"/>
    <property type="match status" value="1"/>
</dbReference>
<reference evidence="21" key="1">
    <citation type="submission" date="2015-04" db="UniProtKB">
        <authorList>
            <consortium name="EnsemblPlants"/>
        </authorList>
    </citation>
    <scope>IDENTIFICATION</scope>
    <source>
        <strain evidence="21">SL10</strain>
    </source>
</reference>
<evidence type="ECO:0000256" key="2">
    <source>
        <dbReference type="ARBA" id="ARBA00012513"/>
    </source>
</evidence>
<name>A0A0E0I8A6_ORYNI</name>
<evidence type="ECO:0000259" key="20">
    <source>
        <dbReference type="PROSITE" id="PS50011"/>
    </source>
</evidence>
<dbReference type="EC" id="2.7.11.1" evidence="2"/>
<keyword evidence="5" id="KW-0433">Leucine-rich repeat</keyword>
<evidence type="ECO:0000256" key="14">
    <source>
        <dbReference type="ARBA" id="ARBA00023136"/>
    </source>
</evidence>
<comment type="catalytic activity">
    <reaction evidence="18">
        <text>L-seryl-[protein] + ATP = O-phospho-L-seryl-[protein] + ADP + H(+)</text>
        <dbReference type="Rhea" id="RHEA:17989"/>
        <dbReference type="Rhea" id="RHEA-COMP:9863"/>
        <dbReference type="Rhea" id="RHEA-COMP:11604"/>
        <dbReference type="ChEBI" id="CHEBI:15378"/>
        <dbReference type="ChEBI" id="CHEBI:29999"/>
        <dbReference type="ChEBI" id="CHEBI:30616"/>
        <dbReference type="ChEBI" id="CHEBI:83421"/>
        <dbReference type="ChEBI" id="CHEBI:456216"/>
        <dbReference type="EC" id="2.7.11.1"/>
    </reaction>
</comment>
<keyword evidence="6" id="KW-0808">Transferase</keyword>
<dbReference type="FunFam" id="3.30.200.20:FF:000140">
    <property type="entry name" value="Leucine-rich repeat receptor-like protein kinase"/>
    <property type="match status" value="1"/>
</dbReference>
<dbReference type="Gene3D" id="3.30.200.20">
    <property type="entry name" value="Phosphorylase Kinase, domain 1"/>
    <property type="match status" value="1"/>
</dbReference>
<dbReference type="InterPro" id="IPR032675">
    <property type="entry name" value="LRR_dom_sf"/>
</dbReference>
<evidence type="ECO:0000256" key="16">
    <source>
        <dbReference type="ARBA" id="ARBA00023180"/>
    </source>
</evidence>
<keyword evidence="10 19" id="KW-0547">Nucleotide-binding</keyword>
<keyword evidence="13" id="KW-1133">Transmembrane helix</keyword>
<dbReference type="Gene3D" id="1.10.510.10">
    <property type="entry name" value="Transferase(Phosphotransferase) domain 1"/>
    <property type="match status" value="1"/>
</dbReference>
<keyword evidence="7" id="KW-0812">Transmembrane</keyword>
<keyword evidence="8" id="KW-0732">Signal</keyword>
<dbReference type="Pfam" id="PF23598">
    <property type="entry name" value="LRR_14"/>
    <property type="match status" value="1"/>
</dbReference>
<keyword evidence="12 19" id="KW-0067">ATP-binding</keyword>
<keyword evidence="15" id="KW-0675">Receptor</keyword>
<dbReference type="Proteomes" id="UP000006591">
    <property type="component" value="Chromosome 8"/>
</dbReference>
<dbReference type="InterPro" id="IPR000719">
    <property type="entry name" value="Prot_kinase_dom"/>
</dbReference>
<dbReference type="GO" id="GO:0005886">
    <property type="term" value="C:plasma membrane"/>
    <property type="evidence" value="ECO:0007669"/>
    <property type="project" value="UniProtKB-SubCell"/>
</dbReference>
<keyword evidence="14" id="KW-0472">Membrane</keyword>
<comment type="catalytic activity">
    <reaction evidence="17">
        <text>L-threonyl-[protein] + ATP = O-phospho-L-threonyl-[protein] + ADP + H(+)</text>
        <dbReference type="Rhea" id="RHEA:46608"/>
        <dbReference type="Rhea" id="RHEA-COMP:11060"/>
        <dbReference type="Rhea" id="RHEA-COMP:11605"/>
        <dbReference type="ChEBI" id="CHEBI:15378"/>
        <dbReference type="ChEBI" id="CHEBI:30013"/>
        <dbReference type="ChEBI" id="CHEBI:30616"/>
        <dbReference type="ChEBI" id="CHEBI:61977"/>
        <dbReference type="ChEBI" id="CHEBI:456216"/>
        <dbReference type="EC" id="2.7.11.1"/>
    </reaction>
</comment>
<dbReference type="PANTHER" id="PTHR48006:SF34">
    <property type="entry name" value="OS08G0203700 PROTEIN"/>
    <property type="match status" value="1"/>
</dbReference>
<evidence type="ECO:0000256" key="9">
    <source>
        <dbReference type="ARBA" id="ARBA00022737"/>
    </source>
</evidence>
<dbReference type="GO" id="GO:0004674">
    <property type="term" value="F:protein serine/threonine kinase activity"/>
    <property type="evidence" value="ECO:0007669"/>
    <property type="project" value="UniProtKB-KW"/>
</dbReference>
<evidence type="ECO:0000256" key="13">
    <source>
        <dbReference type="ARBA" id="ARBA00022989"/>
    </source>
</evidence>
<keyword evidence="22" id="KW-1185">Reference proteome</keyword>
<dbReference type="PANTHER" id="PTHR48006">
    <property type="entry name" value="LEUCINE-RICH REPEAT-CONTAINING PROTEIN DDB_G0281931-RELATED"/>
    <property type="match status" value="1"/>
</dbReference>
<dbReference type="Pfam" id="PF11721">
    <property type="entry name" value="Malectin"/>
    <property type="match status" value="1"/>
</dbReference>
<keyword evidence="3" id="KW-0723">Serine/threonine-protein kinase</keyword>
<dbReference type="Gramene" id="ONIVA08G05900.4">
    <property type="protein sequence ID" value="ONIVA08G05900.4"/>
    <property type="gene ID" value="ONIVA08G05900"/>
</dbReference>
<dbReference type="Gene3D" id="2.60.120.430">
    <property type="entry name" value="Galactose-binding lectin"/>
    <property type="match status" value="1"/>
</dbReference>
<evidence type="ECO:0000313" key="21">
    <source>
        <dbReference type="EnsemblPlants" id="ONIVA08G05900.4"/>
    </source>
</evidence>
<keyword evidence="9" id="KW-0677">Repeat</keyword>
<dbReference type="InterPro" id="IPR017441">
    <property type="entry name" value="Protein_kinase_ATP_BS"/>
</dbReference>
<evidence type="ECO:0000256" key="4">
    <source>
        <dbReference type="ARBA" id="ARBA00022553"/>
    </source>
</evidence>
<keyword evidence="4" id="KW-0597">Phosphoprotein</keyword>
<evidence type="ECO:0000256" key="8">
    <source>
        <dbReference type="ARBA" id="ARBA00022729"/>
    </source>
</evidence>
<organism evidence="21">
    <name type="scientific">Oryza nivara</name>
    <name type="common">Indian wild rice</name>
    <name type="synonym">Oryza sativa f. spontanea</name>
    <dbReference type="NCBI Taxonomy" id="4536"/>
    <lineage>
        <taxon>Eukaryota</taxon>
        <taxon>Viridiplantae</taxon>
        <taxon>Streptophyta</taxon>
        <taxon>Embryophyta</taxon>
        <taxon>Tracheophyta</taxon>
        <taxon>Spermatophyta</taxon>
        <taxon>Magnoliopsida</taxon>
        <taxon>Liliopsida</taxon>
        <taxon>Poales</taxon>
        <taxon>Poaceae</taxon>
        <taxon>BOP clade</taxon>
        <taxon>Oryzoideae</taxon>
        <taxon>Oryzeae</taxon>
        <taxon>Oryzinae</taxon>
        <taxon>Oryza</taxon>
    </lineage>
</organism>
<dbReference type="PROSITE" id="PS00107">
    <property type="entry name" value="PROTEIN_KINASE_ATP"/>
    <property type="match status" value="1"/>
</dbReference>
<dbReference type="InterPro" id="IPR055414">
    <property type="entry name" value="LRR_R13L4/SHOC2-like"/>
</dbReference>
<accession>A0A0E0I8A6</accession>
<dbReference type="PROSITE" id="PS50011">
    <property type="entry name" value="PROTEIN_KINASE_DOM"/>
    <property type="match status" value="1"/>
</dbReference>
<dbReference type="InterPro" id="IPR051824">
    <property type="entry name" value="LRR_Rcpt-Like_S/T_Kinase"/>
</dbReference>
<reference evidence="21" key="2">
    <citation type="submission" date="2018-04" db="EMBL/GenBank/DDBJ databases">
        <title>OnivRS2 (Oryza nivara Reference Sequence Version 2).</title>
        <authorList>
            <person name="Zhang J."/>
            <person name="Kudrna D."/>
            <person name="Lee S."/>
            <person name="Talag J."/>
            <person name="Rajasekar S."/>
            <person name="Welchert J."/>
            <person name="Hsing Y.-I."/>
            <person name="Wing R.A."/>
        </authorList>
    </citation>
    <scope>NUCLEOTIDE SEQUENCE [LARGE SCALE GENOMIC DNA]</scope>
    <source>
        <strain evidence="21">SL10</strain>
    </source>
</reference>
<evidence type="ECO:0000256" key="18">
    <source>
        <dbReference type="ARBA" id="ARBA00048679"/>
    </source>
</evidence>
<dbReference type="AlphaFoldDB" id="A0A0E0I8A6"/>
<dbReference type="InterPro" id="IPR011009">
    <property type="entry name" value="Kinase-like_dom_sf"/>
</dbReference>